<dbReference type="AlphaFoldDB" id="A0AA97I6J0"/>
<dbReference type="PANTHER" id="PTHR18964:SF173">
    <property type="entry name" value="GLUCOKINASE"/>
    <property type="match status" value="1"/>
</dbReference>
<dbReference type="Gene3D" id="1.10.10.10">
    <property type="entry name" value="Winged helix-like DNA-binding domain superfamily/Winged helix DNA-binding domain"/>
    <property type="match status" value="1"/>
</dbReference>
<organism evidence="2 3">
    <name type="scientific">Microbacterium betulae</name>
    <dbReference type="NCBI Taxonomy" id="2981139"/>
    <lineage>
        <taxon>Bacteria</taxon>
        <taxon>Bacillati</taxon>
        <taxon>Actinomycetota</taxon>
        <taxon>Actinomycetes</taxon>
        <taxon>Micrococcales</taxon>
        <taxon>Microbacteriaceae</taxon>
        <taxon>Microbacterium</taxon>
    </lineage>
</organism>
<dbReference type="KEGG" id="mbet:N8K70_00535"/>
<dbReference type="InterPro" id="IPR043129">
    <property type="entry name" value="ATPase_NBD"/>
</dbReference>
<sequence>MPRRMDPRTSPGAVFELIHTGRADSRAAVTRILGVAPSTVSARVNHLIERGLVVEQGVVESTGGRQARLLEIRADAGYVACLQLGATHATLWISDLRGTRRSESSPTLDLGAGAAEFVKSIWRAIVDASRALGFDPAALRGILLGFPAPVDQRRGVIGAPSLVPSLQGVDIAEFFRAHTSAWVLVENDANLLAVGETALQPEIGSNVLAIKLGRRIGAGLILDGELFRGDTGAAGEIGHQRVAGTSAVGCTCGVESCLESVASGGAIIARLRSMGYDVTTTSDVVRISQTHDSTVAGILREGGERIGEVLAGMANMLNPSAIVFGGVLASCENLIAAVRATVFALALPVVSSRLTVTVGRGAADAEGRGATTLILRRVLSREVIDRELAGG</sequence>
<keyword evidence="3" id="KW-1185">Reference proteome</keyword>
<name>A0AA97I6J0_9MICO</name>
<comment type="similarity">
    <text evidence="1">Belongs to the ROK (NagC/XylR) family.</text>
</comment>
<gene>
    <name evidence="2" type="ORF">N8K70_00535</name>
</gene>
<dbReference type="EMBL" id="CP118157">
    <property type="protein sequence ID" value="WOF23187.1"/>
    <property type="molecule type" value="Genomic_DNA"/>
</dbReference>
<evidence type="ECO:0000313" key="2">
    <source>
        <dbReference type="EMBL" id="WOF23187.1"/>
    </source>
</evidence>
<evidence type="ECO:0000313" key="3">
    <source>
        <dbReference type="Proteomes" id="UP001305498"/>
    </source>
</evidence>
<proteinExistence type="inferred from homology"/>
<dbReference type="InterPro" id="IPR036388">
    <property type="entry name" value="WH-like_DNA-bd_sf"/>
</dbReference>
<reference evidence="2 3" key="1">
    <citation type="submission" date="2023-02" db="EMBL/GenBank/DDBJ databases">
        <title>Microbacterium betulae sp. nov., isolated from birch wood.</title>
        <authorList>
            <person name="Pasciak M."/>
            <person name="Pawlik K.J."/>
            <person name="Martynowski D."/>
            <person name="Laczmanski L."/>
            <person name="Ciekot J."/>
            <person name="Szponar B."/>
            <person name="Wojcik-Fatla A."/>
            <person name="Mackiewicz B."/>
            <person name="Farian E."/>
            <person name="Cholewa G."/>
            <person name="Cholewa A."/>
            <person name="Dutkiewicz J."/>
        </authorList>
    </citation>
    <scope>NUCLEOTIDE SEQUENCE [LARGE SCALE GENOMIC DNA]</scope>
    <source>
        <strain evidence="2 3">AB</strain>
    </source>
</reference>
<dbReference type="SUPFAM" id="SSF46785">
    <property type="entry name" value="Winged helix' DNA-binding domain"/>
    <property type="match status" value="1"/>
</dbReference>
<dbReference type="Pfam" id="PF00480">
    <property type="entry name" value="ROK"/>
    <property type="match status" value="1"/>
</dbReference>
<dbReference type="SUPFAM" id="SSF53067">
    <property type="entry name" value="Actin-like ATPase domain"/>
    <property type="match status" value="1"/>
</dbReference>
<dbReference type="PANTHER" id="PTHR18964">
    <property type="entry name" value="ROK (REPRESSOR, ORF, KINASE) FAMILY"/>
    <property type="match status" value="1"/>
</dbReference>
<protein>
    <submittedName>
        <fullName evidence="2">ROK family protein</fullName>
    </submittedName>
</protein>
<accession>A0AA97I6J0</accession>
<dbReference type="Proteomes" id="UP001305498">
    <property type="component" value="Chromosome"/>
</dbReference>
<dbReference type="Gene3D" id="3.30.420.40">
    <property type="match status" value="2"/>
</dbReference>
<dbReference type="InterPro" id="IPR036390">
    <property type="entry name" value="WH_DNA-bd_sf"/>
</dbReference>
<evidence type="ECO:0000256" key="1">
    <source>
        <dbReference type="ARBA" id="ARBA00006479"/>
    </source>
</evidence>
<dbReference type="InterPro" id="IPR000600">
    <property type="entry name" value="ROK"/>
</dbReference>
<dbReference type="RefSeq" id="WP_317139658.1">
    <property type="nucleotide sequence ID" value="NZ_CP118157.1"/>
</dbReference>